<name>A0A059AQW5_EUCGR</name>
<evidence type="ECO:0000256" key="2">
    <source>
        <dbReference type="ARBA" id="ARBA00007046"/>
    </source>
</evidence>
<comment type="similarity">
    <text evidence="2">Belongs to the ATPase delta chain family.</text>
</comment>
<dbReference type="Pfam" id="PF00213">
    <property type="entry name" value="OSCP"/>
    <property type="match status" value="2"/>
</dbReference>
<feature type="transmembrane region" description="Helical" evidence="9">
    <location>
        <begin position="231"/>
        <end position="249"/>
    </location>
</feature>
<dbReference type="PANTHER" id="PTHR11910">
    <property type="entry name" value="ATP SYNTHASE DELTA CHAIN"/>
    <property type="match status" value="1"/>
</dbReference>
<sequence length="337" mass="37153">MAMAGRIRSSLPLLSRMMAAADSLSGQRCALSRALLCPTVSKAEVSRSYSTDLAKKGDKVKVPLVLYGGSGNYASALYLAAVKANTLDKVESEFVDLVEASERSATFSQFMKDLTVPADIRVKAVNAICDEAKFSEITKNFLAWCGFSRLKMLPFWTQLPLPLVPGIYIRCNISSVNSFFNINHLLFTPHGWTVLCLLAVSWYPCVRLLIVIIVFGWLNFSTAACCGQLDVVDMLSYGLGICMLVFSAMDYNVHNCCFEALGNGVSFFPFTASCWHADCNCAQLSFLVLLAENGRLRHLDDIVKKFRELSMAHRGEVKAIVTTVIVSNLVKCSLRCM</sequence>
<evidence type="ECO:0000256" key="8">
    <source>
        <dbReference type="ARBA" id="ARBA00023310"/>
    </source>
</evidence>
<evidence type="ECO:0000256" key="4">
    <source>
        <dbReference type="ARBA" id="ARBA00022448"/>
    </source>
</evidence>
<dbReference type="Gramene" id="KCW56238">
    <property type="protein sequence ID" value="KCW56238"/>
    <property type="gene ID" value="EUGRSUZ_I01987"/>
</dbReference>
<evidence type="ECO:0000256" key="3">
    <source>
        <dbReference type="ARBA" id="ARBA00011648"/>
    </source>
</evidence>
<dbReference type="Gene3D" id="1.10.520.20">
    <property type="entry name" value="N-terminal domain of the delta subunit of the F1F0-ATP synthase"/>
    <property type="match status" value="1"/>
</dbReference>
<dbReference type="GO" id="GO:0046933">
    <property type="term" value="F:proton-transporting ATP synthase activity, rotational mechanism"/>
    <property type="evidence" value="ECO:0007669"/>
    <property type="project" value="InterPro"/>
</dbReference>
<dbReference type="InterPro" id="IPR026015">
    <property type="entry name" value="ATP_synth_OSCP/delta_N_sf"/>
</dbReference>
<comment type="subunit">
    <text evidence="3">F-type ATPases have 2 components, CF(1) - the catalytic core - and CF(0) - the membrane proton channel. CF(1) has five subunits: alpha(3), beta(3), gamma(1), delta(1), epsilon(1). CF(0) has three main subunits: a, b and c.</text>
</comment>
<protein>
    <recommendedName>
        <fullName evidence="11">ATP synthase subunit O, mitochondrial</fullName>
    </recommendedName>
</protein>
<evidence type="ECO:0000313" key="10">
    <source>
        <dbReference type="EMBL" id="KCW56238.1"/>
    </source>
</evidence>
<dbReference type="InParanoid" id="A0A059AQW5"/>
<comment type="subcellular location">
    <subcellularLocation>
        <location evidence="1">Membrane</location>
    </subcellularLocation>
</comment>
<evidence type="ECO:0000256" key="6">
    <source>
        <dbReference type="ARBA" id="ARBA00023065"/>
    </source>
</evidence>
<keyword evidence="9" id="KW-0812">Transmembrane</keyword>
<feature type="transmembrane region" description="Helical" evidence="9">
    <location>
        <begin position="192"/>
        <end position="219"/>
    </location>
</feature>
<reference evidence="10" key="1">
    <citation type="submission" date="2013-07" db="EMBL/GenBank/DDBJ databases">
        <title>The genome of Eucalyptus grandis.</title>
        <authorList>
            <person name="Schmutz J."/>
            <person name="Hayes R."/>
            <person name="Myburg A."/>
            <person name="Tuskan G."/>
            <person name="Grattapaglia D."/>
            <person name="Rokhsar D.S."/>
        </authorList>
    </citation>
    <scope>NUCLEOTIDE SEQUENCE</scope>
    <source>
        <tissue evidence="10">Leaf extractions</tissue>
    </source>
</reference>
<dbReference type="EMBL" id="KK198761">
    <property type="protein sequence ID" value="KCW56238.1"/>
    <property type="molecule type" value="Genomic_DNA"/>
</dbReference>
<dbReference type="STRING" id="71139.A0A059AQW5"/>
<evidence type="ECO:0000256" key="1">
    <source>
        <dbReference type="ARBA" id="ARBA00004370"/>
    </source>
</evidence>
<keyword evidence="4" id="KW-0813">Transport</keyword>
<dbReference type="eggNOG" id="KOG1662">
    <property type="taxonomic scope" value="Eukaryota"/>
</dbReference>
<dbReference type="SUPFAM" id="SSF47928">
    <property type="entry name" value="N-terminal domain of the delta subunit of the F1F0-ATP synthase"/>
    <property type="match status" value="2"/>
</dbReference>
<dbReference type="GO" id="GO:0042776">
    <property type="term" value="P:proton motive force-driven mitochondrial ATP synthesis"/>
    <property type="evidence" value="ECO:0000318"/>
    <property type="project" value="GO_Central"/>
</dbReference>
<proteinExistence type="inferred from homology"/>
<dbReference type="AlphaFoldDB" id="A0A059AQW5"/>
<keyword evidence="6" id="KW-0406">Ion transport</keyword>
<dbReference type="InterPro" id="IPR000711">
    <property type="entry name" value="ATPase_OSCP/dsu"/>
</dbReference>
<organism evidence="10">
    <name type="scientific">Eucalyptus grandis</name>
    <name type="common">Flooded gum</name>
    <dbReference type="NCBI Taxonomy" id="71139"/>
    <lineage>
        <taxon>Eukaryota</taxon>
        <taxon>Viridiplantae</taxon>
        <taxon>Streptophyta</taxon>
        <taxon>Embryophyta</taxon>
        <taxon>Tracheophyta</taxon>
        <taxon>Spermatophyta</taxon>
        <taxon>Magnoliopsida</taxon>
        <taxon>eudicotyledons</taxon>
        <taxon>Gunneridae</taxon>
        <taxon>Pentapetalae</taxon>
        <taxon>rosids</taxon>
        <taxon>malvids</taxon>
        <taxon>Myrtales</taxon>
        <taxon>Myrtaceae</taxon>
        <taxon>Myrtoideae</taxon>
        <taxon>Eucalypteae</taxon>
        <taxon>Eucalyptus</taxon>
    </lineage>
</organism>
<keyword evidence="8" id="KW-0066">ATP synthesis</keyword>
<keyword evidence="9" id="KW-1133">Transmembrane helix</keyword>
<dbReference type="GO" id="GO:0005739">
    <property type="term" value="C:mitochondrion"/>
    <property type="evidence" value="ECO:0007669"/>
    <property type="project" value="GOC"/>
</dbReference>
<gene>
    <name evidence="10" type="ORF">EUGRSUZ_I01987</name>
</gene>
<evidence type="ECO:0000256" key="9">
    <source>
        <dbReference type="SAM" id="Phobius"/>
    </source>
</evidence>
<keyword evidence="7 9" id="KW-0472">Membrane</keyword>
<evidence type="ECO:0008006" key="11">
    <source>
        <dbReference type="Google" id="ProtNLM"/>
    </source>
</evidence>
<accession>A0A059AQW5</accession>
<dbReference type="GO" id="GO:0016020">
    <property type="term" value="C:membrane"/>
    <property type="evidence" value="ECO:0007669"/>
    <property type="project" value="UniProtKB-SubCell"/>
</dbReference>
<evidence type="ECO:0000256" key="7">
    <source>
        <dbReference type="ARBA" id="ARBA00023136"/>
    </source>
</evidence>
<evidence type="ECO:0000256" key="5">
    <source>
        <dbReference type="ARBA" id="ARBA00022781"/>
    </source>
</evidence>
<keyword evidence="5" id="KW-0375">Hydrogen ion transport</keyword>